<evidence type="ECO:0000256" key="1">
    <source>
        <dbReference type="SAM" id="Phobius"/>
    </source>
</evidence>
<evidence type="ECO:0000313" key="3">
    <source>
        <dbReference type="Proteomes" id="UP000425960"/>
    </source>
</evidence>
<protein>
    <submittedName>
        <fullName evidence="2">Uncharacterized protein</fullName>
    </submittedName>
</protein>
<dbReference type="RefSeq" id="WP_155321983.1">
    <property type="nucleotide sequence ID" value="NZ_AP021876.1"/>
</dbReference>
<keyword evidence="1" id="KW-1133">Transmembrane helix</keyword>
<accession>A0A5K7ZIK1</accession>
<proteinExistence type="predicted"/>
<dbReference type="SUPFAM" id="SSF53850">
    <property type="entry name" value="Periplasmic binding protein-like II"/>
    <property type="match status" value="1"/>
</dbReference>
<keyword evidence="1" id="KW-0472">Membrane</keyword>
<feature type="transmembrane region" description="Helical" evidence="1">
    <location>
        <begin position="38"/>
        <end position="56"/>
    </location>
</feature>
<evidence type="ECO:0000313" key="2">
    <source>
        <dbReference type="EMBL" id="BBO81224.1"/>
    </source>
</evidence>
<reference evidence="2 3" key="1">
    <citation type="submission" date="2019-11" db="EMBL/GenBank/DDBJ databases">
        <title>Comparative genomics of hydrocarbon-degrading Desulfosarcina strains.</title>
        <authorList>
            <person name="Watanabe M."/>
            <person name="Kojima H."/>
            <person name="Fukui M."/>
        </authorList>
    </citation>
    <scope>NUCLEOTIDE SEQUENCE [LARGE SCALE GENOMIC DNA]</scope>
    <source>
        <strain evidence="2 3">28bB2T</strain>
    </source>
</reference>
<dbReference type="Gene3D" id="3.40.190.10">
    <property type="entry name" value="Periplasmic binding protein-like II"/>
    <property type="match status" value="2"/>
</dbReference>
<keyword evidence="1" id="KW-0812">Transmembrane</keyword>
<dbReference type="EMBL" id="AP021876">
    <property type="protein sequence ID" value="BBO81224.1"/>
    <property type="molecule type" value="Genomic_DNA"/>
</dbReference>
<name>A0A5K7ZIK1_9BACT</name>
<dbReference type="Proteomes" id="UP000425960">
    <property type="component" value="Chromosome"/>
</dbReference>
<sequence length="315" mass="36830">MVYVDLNMVRAGVVAHSSEWKWSGFHEVQNPKTRYRPMIKKIFIILILILLSSNIHSETIKIGYFQLPPLQYFDNDTQTLRGATLTYFKEMAAQLDYEVEWIGPMPLLRYSGMLEKGKLDGALGFHKNKITETFLHFLDEPLYYAQPILIVRKDNPLTELHSIDDIVGYKIGTVVSLSGIYTPFFDNHRDKITLETLGSDTWLEQNFNKLLILRIDAIFDRQPYSVQFVATKMHIQDQIKVLPLPEPATPMYIVFSKSSQQGKKYYTHFNAINSIFNLNYEELIKQELQWYKEKQNSLNMRQRLEKNKQTTPHSP</sequence>
<gene>
    <name evidence="2" type="ORF">DSCO28_17900</name>
</gene>
<dbReference type="AlphaFoldDB" id="A0A5K7ZIK1"/>
<organism evidence="2 3">
    <name type="scientific">Desulfosarcina ovata subsp. sediminis</name>
    <dbReference type="NCBI Taxonomy" id="885957"/>
    <lineage>
        <taxon>Bacteria</taxon>
        <taxon>Pseudomonadati</taxon>
        <taxon>Thermodesulfobacteriota</taxon>
        <taxon>Desulfobacteria</taxon>
        <taxon>Desulfobacterales</taxon>
        <taxon>Desulfosarcinaceae</taxon>
        <taxon>Desulfosarcina</taxon>
    </lineage>
</organism>
<dbReference type="KEGG" id="dov:DSCO28_17900"/>